<dbReference type="EMBL" id="VFMM01000003">
    <property type="protein sequence ID" value="TQJ06939.1"/>
    <property type="molecule type" value="Genomic_DNA"/>
</dbReference>
<evidence type="ECO:0000313" key="3">
    <source>
        <dbReference type="EMBL" id="TQJ06939.1"/>
    </source>
</evidence>
<dbReference type="PANTHER" id="PTHR43943">
    <property type="entry name" value="DEHYDROGENASE/REDUCTASE (SDR FAMILY) MEMBER 4"/>
    <property type="match status" value="1"/>
</dbReference>
<dbReference type="InterPro" id="IPR036291">
    <property type="entry name" value="NAD(P)-bd_dom_sf"/>
</dbReference>
<gene>
    <name evidence="3" type="ORF">FB475_6615</name>
</gene>
<dbReference type="Gene3D" id="3.40.50.720">
    <property type="entry name" value="NAD(P)-binding Rossmann-like Domain"/>
    <property type="match status" value="1"/>
</dbReference>
<accession>A0A542DV20</accession>
<evidence type="ECO:0000313" key="4">
    <source>
        <dbReference type="Proteomes" id="UP000316298"/>
    </source>
</evidence>
<organism evidence="3 4">
    <name type="scientific">Kribbella jejuensis</name>
    <dbReference type="NCBI Taxonomy" id="236068"/>
    <lineage>
        <taxon>Bacteria</taxon>
        <taxon>Bacillati</taxon>
        <taxon>Actinomycetota</taxon>
        <taxon>Actinomycetes</taxon>
        <taxon>Propionibacteriales</taxon>
        <taxon>Kribbellaceae</taxon>
        <taxon>Kribbella</taxon>
    </lineage>
</organism>
<comment type="similarity">
    <text evidence="1">Belongs to the short-chain dehydrogenases/reductases (SDR) family.</text>
</comment>
<dbReference type="PRINTS" id="PR00081">
    <property type="entry name" value="GDHRDH"/>
</dbReference>
<dbReference type="AlphaFoldDB" id="A0A542DV20"/>
<keyword evidence="2" id="KW-0560">Oxidoreductase</keyword>
<keyword evidence="4" id="KW-1185">Reference proteome</keyword>
<reference evidence="3 4" key="1">
    <citation type="submission" date="2019-06" db="EMBL/GenBank/DDBJ databases">
        <title>Sequencing the genomes of 1000 actinobacteria strains.</title>
        <authorList>
            <person name="Klenk H.-P."/>
        </authorList>
    </citation>
    <scope>NUCLEOTIDE SEQUENCE [LARGE SCALE GENOMIC DNA]</scope>
    <source>
        <strain evidence="3 4">DSM 17305</strain>
    </source>
</reference>
<dbReference type="Pfam" id="PF13561">
    <property type="entry name" value="adh_short_C2"/>
    <property type="match status" value="1"/>
</dbReference>
<sequence length="266" mass="27221">MRGVVAYGRMVGVDLGLRDRTYIVTGASAGLGFATAKALAAEGARLVISSRNEESIARAAAELSGLGGSVVGIPVDNADPESAERLAATAIAKWGDLHGALISVGGPRAGTALDSEEDDWRAAFESVFLGGLRIARAVARAGAEGTSIAFVLSSSVKSPINGLAISNGLRPGLAMVAKTLADELGPNGIRVNGLMPGRISTDRLKELDGKSGDPEAARRASEKTIPLRRYGTPDEFGRVAAFVLSPAASYLTGAIIPIDGGALRTI</sequence>
<evidence type="ECO:0000256" key="2">
    <source>
        <dbReference type="ARBA" id="ARBA00023002"/>
    </source>
</evidence>
<name>A0A542DV20_9ACTN</name>
<proteinExistence type="inferred from homology"/>
<comment type="caution">
    <text evidence="3">The sequence shown here is derived from an EMBL/GenBank/DDBJ whole genome shotgun (WGS) entry which is preliminary data.</text>
</comment>
<dbReference type="GO" id="GO:0016491">
    <property type="term" value="F:oxidoreductase activity"/>
    <property type="evidence" value="ECO:0007669"/>
    <property type="project" value="UniProtKB-KW"/>
</dbReference>
<dbReference type="PANTHER" id="PTHR43943:SF17">
    <property type="entry name" value="3-PHENYLPROPIONATE-DIHYDRODIOL_CINNAMIC ACID-DIHYDRODIOL DEHYDROGENASE"/>
    <property type="match status" value="1"/>
</dbReference>
<evidence type="ECO:0000256" key="1">
    <source>
        <dbReference type="ARBA" id="ARBA00006484"/>
    </source>
</evidence>
<dbReference type="InterPro" id="IPR002347">
    <property type="entry name" value="SDR_fam"/>
</dbReference>
<dbReference type="SUPFAM" id="SSF51735">
    <property type="entry name" value="NAD(P)-binding Rossmann-fold domains"/>
    <property type="match status" value="1"/>
</dbReference>
<protein>
    <submittedName>
        <fullName evidence="3">3-oxoacyl-[acyl-carrier protein] reductase</fullName>
    </submittedName>
</protein>
<dbReference type="Proteomes" id="UP000316298">
    <property type="component" value="Unassembled WGS sequence"/>
</dbReference>